<name>A0A392UKD4_9FABA</name>
<sequence>WRRNNHGDRRLMEAVEVCSGRQGRNCDRRMEELVDGGDRIDGGKDNGGVLQAGRGKEHDDGGVVNAGFKHRDDNVSGSD</sequence>
<feature type="compositionally biased region" description="Basic and acidic residues" evidence="1">
    <location>
        <begin position="35"/>
        <end position="44"/>
    </location>
</feature>
<accession>A0A392UKD4</accession>
<comment type="caution">
    <text evidence="2">The sequence shown here is derived from an EMBL/GenBank/DDBJ whole genome shotgun (WGS) entry which is preliminary data.</text>
</comment>
<dbReference type="EMBL" id="LXQA010827725">
    <property type="protein sequence ID" value="MCI72906.1"/>
    <property type="molecule type" value="Genomic_DNA"/>
</dbReference>
<dbReference type="Proteomes" id="UP000265520">
    <property type="component" value="Unassembled WGS sequence"/>
</dbReference>
<evidence type="ECO:0000313" key="3">
    <source>
        <dbReference type="Proteomes" id="UP000265520"/>
    </source>
</evidence>
<feature type="non-terminal residue" evidence="2">
    <location>
        <position position="79"/>
    </location>
</feature>
<protein>
    <submittedName>
        <fullName evidence="2">Uncharacterized protein</fullName>
    </submittedName>
</protein>
<feature type="region of interest" description="Disordered" evidence="1">
    <location>
        <begin position="35"/>
        <end position="79"/>
    </location>
</feature>
<organism evidence="2 3">
    <name type="scientific">Trifolium medium</name>
    <dbReference type="NCBI Taxonomy" id="97028"/>
    <lineage>
        <taxon>Eukaryota</taxon>
        <taxon>Viridiplantae</taxon>
        <taxon>Streptophyta</taxon>
        <taxon>Embryophyta</taxon>
        <taxon>Tracheophyta</taxon>
        <taxon>Spermatophyta</taxon>
        <taxon>Magnoliopsida</taxon>
        <taxon>eudicotyledons</taxon>
        <taxon>Gunneridae</taxon>
        <taxon>Pentapetalae</taxon>
        <taxon>rosids</taxon>
        <taxon>fabids</taxon>
        <taxon>Fabales</taxon>
        <taxon>Fabaceae</taxon>
        <taxon>Papilionoideae</taxon>
        <taxon>50 kb inversion clade</taxon>
        <taxon>NPAAA clade</taxon>
        <taxon>Hologalegina</taxon>
        <taxon>IRL clade</taxon>
        <taxon>Trifolieae</taxon>
        <taxon>Trifolium</taxon>
    </lineage>
</organism>
<feature type="compositionally biased region" description="Basic and acidic residues" evidence="1">
    <location>
        <begin position="69"/>
        <end position="79"/>
    </location>
</feature>
<feature type="non-terminal residue" evidence="2">
    <location>
        <position position="1"/>
    </location>
</feature>
<evidence type="ECO:0000256" key="1">
    <source>
        <dbReference type="SAM" id="MobiDB-lite"/>
    </source>
</evidence>
<evidence type="ECO:0000313" key="2">
    <source>
        <dbReference type="EMBL" id="MCI72906.1"/>
    </source>
</evidence>
<reference evidence="2 3" key="1">
    <citation type="journal article" date="2018" name="Front. Plant Sci.">
        <title>Red Clover (Trifolium pratense) and Zigzag Clover (T. medium) - A Picture of Genomic Similarities and Differences.</title>
        <authorList>
            <person name="Dluhosova J."/>
            <person name="Istvanek J."/>
            <person name="Nedelnik J."/>
            <person name="Repkova J."/>
        </authorList>
    </citation>
    <scope>NUCLEOTIDE SEQUENCE [LARGE SCALE GENOMIC DNA]</scope>
    <source>
        <strain evidence="3">cv. 10/8</strain>
        <tissue evidence="2">Leaf</tissue>
    </source>
</reference>
<dbReference type="AlphaFoldDB" id="A0A392UKD4"/>
<proteinExistence type="predicted"/>
<keyword evidence="3" id="KW-1185">Reference proteome</keyword>